<sequence length="336" mass="38596">MEVNLNLLKKQKGDALNLCSQYEKKMKALEKELGALRQSVSEDFEDMHKFLIKEEETTMTRIQQEEDQTMAYMETRVLDLEDLVSSLTDTISSLELSKEMEKLQGDAGSESRERSTTVYQATLHQYSEQLKNLSLEVVTSLPLQYSVWKRLRNIVKPSQESLTLDPDTAHPFLALSADLKAVKLASKAQRVSWNPQRFNFCLNVLGSHGFRSGTHYWEIHVGKKSNWIIGIAAEHVQHKEVEKLSPKNGYWTLRKVKINTYYALTSPAAGFTLDTNPRTVGIYLDYESNQVSFYNADSMILLFTFSDPFKEQKLFPFLCPGLVLDQTDYEPLRFCH</sequence>
<dbReference type="Pfam" id="PF00622">
    <property type="entry name" value="SPRY"/>
    <property type="match status" value="1"/>
</dbReference>
<evidence type="ECO:0000256" key="1">
    <source>
        <dbReference type="SAM" id="Coils"/>
    </source>
</evidence>
<dbReference type="SUPFAM" id="SSF49899">
    <property type="entry name" value="Concanavalin A-like lectins/glucanases"/>
    <property type="match status" value="1"/>
</dbReference>
<dbReference type="InterPro" id="IPR001870">
    <property type="entry name" value="B30.2/SPRY"/>
</dbReference>
<dbReference type="SMART" id="SM00589">
    <property type="entry name" value="PRY"/>
    <property type="match status" value="1"/>
</dbReference>
<dbReference type="InterPro" id="IPR013320">
    <property type="entry name" value="ConA-like_dom_sf"/>
</dbReference>
<name>A0A6P7ZWX8_9AMPH</name>
<dbReference type="GeneID" id="115482296"/>
<feature type="coiled-coil region" evidence="1">
    <location>
        <begin position="12"/>
        <end position="39"/>
    </location>
</feature>
<dbReference type="AlphaFoldDB" id="A0A6P7ZWX8"/>
<dbReference type="InterPro" id="IPR050143">
    <property type="entry name" value="TRIM/RBCC"/>
</dbReference>
<organism evidence="3 5">
    <name type="scientific">Microcaecilia unicolor</name>
    <dbReference type="NCBI Taxonomy" id="1415580"/>
    <lineage>
        <taxon>Eukaryota</taxon>
        <taxon>Metazoa</taxon>
        <taxon>Chordata</taxon>
        <taxon>Craniata</taxon>
        <taxon>Vertebrata</taxon>
        <taxon>Euteleostomi</taxon>
        <taxon>Amphibia</taxon>
        <taxon>Gymnophiona</taxon>
        <taxon>Siphonopidae</taxon>
        <taxon>Microcaecilia</taxon>
    </lineage>
</organism>
<dbReference type="PROSITE" id="PS50188">
    <property type="entry name" value="B302_SPRY"/>
    <property type="match status" value="1"/>
</dbReference>
<evidence type="ECO:0000313" key="6">
    <source>
        <dbReference type="RefSeq" id="XP_030077846.1"/>
    </source>
</evidence>
<dbReference type="InterPro" id="IPR003877">
    <property type="entry name" value="SPRY_dom"/>
</dbReference>
<evidence type="ECO:0000313" key="3">
    <source>
        <dbReference type="Proteomes" id="UP000515156"/>
    </source>
</evidence>
<dbReference type="RefSeq" id="XP_030077846.1">
    <property type="nucleotide sequence ID" value="XM_030221986.1"/>
</dbReference>
<gene>
    <name evidence="4 5 6" type="primary">LOC115482296</name>
</gene>
<dbReference type="RefSeq" id="XP_030077845.1">
    <property type="nucleotide sequence ID" value="XM_030221985.1"/>
</dbReference>
<evidence type="ECO:0000259" key="2">
    <source>
        <dbReference type="PROSITE" id="PS50188"/>
    </source>
</evidence>
<evidence type="ECO:0000313" key="4">
    <source>
        <dbReference type="RefSeq" id="XP_030077844.1"/>
    </source>
</evidence>
<dbReference type="OrthoDB" id="128536at2759"/>
<dbReference type="FunFam" id="2.60.120.920:FF:000004">
    <property type="entry name" value="Butyrophilin subfamily 1 member A1"/>
    <property type="match status" value="1"/>
</dbReference>
<keyword evidence="3" id="KW-1185">Reference proteome</keyword>
<dbReference type="RefSeq" id="XP_030077844.1">
    <property type="nucleotide sequence ID" value="XM_030221984.1"/>
</dbReference>
<evidence type="ECO:0000313" key="5">
    <source>
        <dbReference type="RefSeq" id="XP_030077845.1"/>
    </source>
</evidence>
<dbReference type="Gene3D" id="2.60.120.920">
    <property type="match status" value="1"/>
</dbReference>
<reference evidence="4 5" key="1">
    <citation type="submission" date="2025-04" db="UniProtKB">
        <authorList>
            <consortium name="RefSeq"/>
        </authorList>
    </citation>
    <scope>IDENTIFICATION</scope>
</reference>
<dbReference type="PRINTS" id="PR01407">
    <property type="entry name" value="BUTYPHLNCDUF"/>
</dbReference>
<dbReference type="Pfam" id="PF13765">
    <property type="entry name" value="PRY"/>
    <property type="match status" value="1"/>
</dbReference>
<accession>A0A6P7ZWX8</accession>
<dbReference type="InterPro" id="IPR043136">
    <property type="entry name" value="B30.2/SPRY_sf"/>
</dbReference>
<protein>
    <submittedName>
        <fullName evidence="4 5">Nuclear factor 7, brain-like</fullName>
    </submittedName>
</protein>
<dbReference type="CDD" id="cd13733">
    <property type="entry name" value="SPRY_PRY_C-I_1"/>
    <property type="match status" value="1"/>
</dbReference>
<feature type="domain" description="B30.2/SPRY" evidence="2">
    <location>
        <begin position="141"/>
        <end position="336"/>
    </location>
</feature>
<proteinExistence type="predicted"/>
<dbReference type="Proteomes" id="UP000515156">
    <property type="component" value="Chromosome 12"/>
</dbReference>
<dbReference type="InterPro" id="IPR006574">
    <property type="entry name" value="PRY"/>
</dbReference>
<keyword evidence="1" id="KW-0175">Coiled coil</keyword>
<dbReference type="InterPro" id="IPR003879">
    <property type="entry name" value="Butyrophylin_SPRY"/>
</dbReference>
<dbReference type="KEGG" id="muo:115482296"/>
<dbReference type="SMART" id="SM00449">
    <property type="entry name" value="SPRY"/>
    <property type="match status" value="1"/>
</dbReference>
<dbReference type="PANTHER" id="PTHR24103">
    <property type="entry name" value="E3 UBIQUITIN-PROTEIN LIGASE TRIM"/>
    <property type="match status" value="1"/>
</dbReference>